<dbReference type="GO" id="GO:0006508">
    <property type="term" value="P:proteolysis"/>
    <property type="evidence" value="ECO:0007669"/>
    <property type="project" value="UniProtKB-KW"/>
</dbReference>
<dbReference type="InterPro" id="IPR027417">
    <property type="entry name" value="P-loop_NTPase"/>
</dbReference>
<organism evidence="6 7">
    <name type="scientific">Pseudodesulfovibrio sediminis</name>
    <dbReference type="NCBI Taxonomy" id="2810563"/>
    <lineage>
        <taxon>Bacteria</taxon>
        <taxon>Pseudomonadati</taxon>
        <taxon>Thermodesulfobacteriota</taxon>
        <taxon>Desulfovibrionia</taxon>
        <taxon>Desulfovibrionales</taxon>
        <taxon>Desulfovibrionaceae</taxon>
    </lineage>
</organism>
<dbReference type="InterPro" id="IPR046844">
    <property type="entry name" value="Lon-like_helical"/>
</dbReference>
<sequence>MVKKNSSLEIPVESLKWSLQPKQLSFKTTDDLEPQLDIIGQKRGVEAFRFGMGMHKRGYNIFVTGEPGTGRLAAVEKLLGETADKTETPSDLCYVNNFKQPEAPIMLRFKPGEGSRFKKDIQAFLDTVAREAPLLFESEEYINRKNQISEAHEKKVMSFYQAIEAQVKDTGLVVVRMQMGTIQRPDVVPLVDGEPKRMIELEELVDKGRFPSEEFERLRDKRFELKEEIDQIVQDLKALQKDVSEKYHEVDRLMFTALAEDFIKPLRETYPDEKVLKYLDAILKNMSKDLDAIKSLGAPPQQGPIPGMIMPGGPPAEIVFQAYQVNLLVDNSDNGGPPIIVESYPTYRNLFGSIERVMDRNGGWHTDYTKIKAGSFIKANGGYLVINLMDAIMEPGVWQTLKRGLKIEQIEIETFDPYYFISATGLKPEPIDMEVKVVVLGSPYLYMILKNYDEDVPKIFKVRADFESCMNLDDDSVFQVARFIKAEVDSDNLKPFDASAVTAVMEEAVRWTGRQEKISTAFPVMSDLLAEADYFASQAKSKVVKGEHVKEAINAKIYRSNQIEERIQEMIDRGSLFVDTDGEVVGQVNGLAVYSMGDYAFGKPSRITAVTSLGKEGIINIEREADMSGPTHNKGMLILSGFLRNRFAQNKPLSLAASIAFEQSYGGIDGDSASSTELYALLSSLSGKPLRQYIAVTGSVNQNGEVQPIGGVNQKIEGFFLVCKHAGLTGKQGVMIPEANIKDLMLRDEVIEAVKDGSFTIWAVKTIDQGIEILTGVKAGVRGKNGSYPKGSINQLVDTKLQQLVDQLMAYGKDEKDKKKPAAKKAPAKKKVSAQVGPLSKKKGPIQ</sequence>
<reference evidence="6" key="1">
    <citation type="journal article" date="2022" name="Arch. Microbiol.">
        <title>Pseudodesulfovibrio sediminis sp. nov., a mesophilic and neutrophilic sulfate-reducing bacterium isolated from sediment of a brackish lake.</title>
        <authorList>
            <person name="Takahashi A."/>
            <person name="Kojima H."/>
            <person name="Watanabe M."/>
            <person name="Fukui M."/>
        </authorList>
    </citation>
    <scope>NUCLEOTIDE SEQUENCE</scope>
    <source>
        <strain evidence="6">SF6</strain>
    </source>
</reference>
<keyword evidence="7" id="KW-1185">Reference proteome</keyword>
<protein>
    <recommendedName>
        <fullName evidence="2">endopeptidase La</fullName>
        <ecNumber evidence="2">3.4.21.53</ecNumber>
    </recommendedName>
</protein>
<dbReference type="InterPro" id="IPR014721">
    <property type="entry name" value="Ribsml_uS5_D2-typ_fold_subgr"/>
</dbReference>
<keyword evidence="1 2" id="KW-0645">Protease</keyword>
<dbReference type="EMBL" id="AP024485">
    <property type="protein sequence ID" value="BCS87089.1"/>
    <property type="molecule type" value="Genomic_DNA"/>
</dbReference>
<dbReference type="PRINTS" id="PR00830">
    <property type="entry name" value="ENDOLAPTASE"/>
</dbReference>
<dbReference type="Pfam" id="PF20436">
    <property type="entry name" value="LonB_AAA-LID"/>
    <property type="match status" value="1"/>
</dbReference>
<feature type="coiled-coil region" evidence="3">
    <location>
        <begin position="215"/>
        <end position="242"/>
    </location>
</feature>
<keyword evidence="2" id="KW-0720">Serine protease</keyword>
<dbReference type="Proteomes" id="UP001053296">
    <property type="component" value="Chromosome"/>
</dbReference>
<feature type="region of interest" description="Disordered" evidence="4">
    <location>
        <begin position="812"/>
        <end position="847"/>
    </location>
</feature>
<evidence type="ECO:0000256" key="4">
    <source>
        <dbReference type="SAM" id="MobiDB-lite"/>
    </source>
</evidence>
<feature type="compositionally biased region" description="Basic residues" evidence="4">
    <location>
        <begin position="821"/>
        <end position="832"/>
    </location>
</feature>
<dbReference type="GO" id="GO:0008233">
    <property type="term" value="F:peptidase activity"/>
    <property type="evidence" value="ECO:0007669"/>
    <property type="project" value="UniProtKB-KW"/>
</dbReference>
<dbReference type="RefSeq" id="WP_229592962.1">
    <property type="nucleotide sequence ID" value="NZ_AP024485.1"/>
</dbReference>
<dbReference type="InterPro" id="IPR041699">
    <property type="entry name" value="AAA_32"/>
</dbReference>
<dbReference type="Pfam" id="PF13654">
    <property type="entry name" value="AAA_32"/>
    <property type="match status" value="1"/>
</dbReference>
<evidence type="ECO:0000256" key="2">
    <source>
        <dbReference type="PROSITE-ProRule" id="PRU01122"/>
    </source>
</evidence>
<gene>
    <name evidence="6" type="ORF">PSDVSF_03310</name>
</gene>
<dbReference type="SUPFAM" id="SSF54211">
    <property type="entry name" value="Ribosomal protein S5 domain 2-like"/>
    <property type="match status" value="1"/>
</dbReference>
<comment type="catalytic activity">
    <reaction evidence="2">
        <text>Hydrolysis of proteins in presence of ATP.</text>
        <dbReference type="EC" id="3.4.21.53"/>
    </reaction>
</comment>
<keyword evidence="2" id="KW-0378">Hydrolase</keyword>
<dbReference type="EC" id="3.4.21.53" evidence="2"/>
<feature type="active site" evidence="2">
    <location>
        <position position="672"/>
    </location>
</feature>
<dbReference type="Pfam" id="PF20437">
    <property type="entry name" value="LonC_helical"/>
    <property type="match status" value="1"/>
</dbReference>
<proteinExistence type="inferred from homology"/>
<dbReference type="InterPro" id="IPR046843">
    <property type="entry name" value="LonB_AAA-LID"/>
</dbReference>
<evidence type="ECO:0000313" key="6">
    <source>
        <dbReference type="EMBL" id="BCS87089.1"/>
    </source>
</evidence>
<name>A0ABN6EPP5_9BACT</name>
<dbReference type="Gene3D" id="3.30.230.10">
    <property type="match status" value="1"/>
</dbReference>
<dbReference type="InterPro" id="IPR027065">
    <property type="entry name" value="Lon_Prtase"/>
</dbReference>
<dbReference type="PROSITE" id="PS51786">
    <property type="entry name" value="LON_PROTEOLYTIC"/>
    <property type="match status" value="1"/>
</dbReference>
<evidence type="ECO:0000256" key="1">
    <source>
        <dbReference type="ARBA" id="ARBA00022670"/>
    </source>
</evidence>
<dbReference type="InterPro" id="IPR020568">
    <property type="entry name" value="Ribosomal_Su5_D2-typ_SF"/>
</dbReference>
<dbReference type="InterPro" id="IPR008269">
    <property type="entry name" value="Lon_proteolytic"/>
</dbReference>
<evidence type="ECO:0000259" key="5">
    <source>
        <dbReference type="PROSITE" id="PS51786"/>
    </source>
</evidence>
<feature type="active site" evidence="2">
    <location>
        <position position="715"/>
    </location>
</feature>
<evidence type="ECO:0000256" key="3">
    <source>
        <dbReference type="SAM" id="Coils"/>
    </source>
</evidence>
<evidence type="ECO:0000313" key="7">
    <source>
        <dbReference type="Proteomes" id="UP001053296"/>
    </source>
</evidence>
<keyword evidence="3" id="KW-0175">Coiled coil</keyword>
<dbReference type="Gene3D" id="1.10.8.60">
    <property type="match status" value="1"/>
</dbReference>
<accession>A0ABN6EPP5</accession>
<feature type="domain" description="Lon proteolytic" evidence="5">
    <location>
        <begin position="582"/>
        <end position="777"/>
    </location>
</feature>
<dbReference type="PANTHER" id="PTHR10046">
    <property type="entry name" value="ATP DEPENDENT LON PROTEASE FAMILY MEMBER"/>
    <property type="match status" value="1"/>
</dbReference>
<comment type="similarity">
    <text evidence="2">Belongs to the peptidase S16 family.</text>
</comment>
<dbReference type="Pfam" id="PF05362">
    <property type="entry name" value="Lon_C"/>
    <property type="match status" value="1"/>
</dbReference>
<dbReference type="Gene3D" id="3.40.50.300">
    <property type="entry name" value="P-loop containing nucleotide triphosphate hydrolases"/>
    <property type="match status" value="2"/>
</dbReference>